<dbReference type="STRING" id="69332.A0A388KN53"/>
<dbReference type="Pfam" id="PF17917">
    <property type="entry name" value="RT_RNaseH"/>
    <property type="match status" value="1"/>
</dbReference>
<dbReference type="GO" id="GO:0009507">
    <property type="term" value="C:chloroplast"/>
    <property type="evidence" value="ECO:0007669"/>
    <property type="project" value="TreeGrafter"/>
</dbReference>
<evidence type="ECO:0000256" key="5">
    <source>
        <dbReference type="ARBA" id="ARBA00022801"/>
    </source>
</evidence>
<dbReference type="PANTHER" id="PTHR36796:SF1">
    <property type="entry name" value="PROTEIN KINASE SUPERFAMILY PROTEIN"/>
    <property type="match status" value="1"/>
</dbReference>
<comment type="caution">
    <text evidence="8">The sequence shown here is derived from an EMBL/GenBank/DDBJ whole genome shotgun (WGS) entry which is preliminary data.</text>
</comment>
<dbReference type="GO" id="GO:0004519">
    <property type="term" value="F:endonuclease activity"/>
    <property type="evidence" value="ECO:0007669"/>
    <property type="project" value="UniProtKB-KW"/>
</dbReference>
<dbReference type="Gramene" id="GBG71484">
    <property type="protein sequence ID" value="GBG71484"/>
    <property type="gene ID" value="CBR_g8900"/>
</dbReference>
<evidence type="ECO:0000256" key="4">
    <source>
        <dbReference type="ARBA" id="ARBA00022759"/>
    </source>
</evidence>
<evidence type="ECO:0000256" key="1">
    <source>
        <dbReference type="ARBA" id="ARBA00022679"/>
    </source>
</evidence>
<dbReference type="GO" id="GO:0003964">
    <property type="term" value="F:RNA-directed DNA polymerase activity"/>
    <property type="evidence" value="ECO:0007669"/>
    <property type="project" value="UniProtKB-KW"/>
</dbReference>
<evidence type="ECO:0000259" key="7">
    <source>
        <dbReference type="Pfam" id="PF17917"/>
    </source>
</evidence>
<dbReference type="InterPro" id="IPR041373">
    <property type="entry name" value="RT_RNaseH"/>
</dbReference>
<sequence>MRGRRGGSLTARVAESRGAKRDCTCSWREEFLLSRTCRRRRVPALLAPSAATFSAATFSAASCAHLCGDHRGPRSCLVTRGLLFPRVGKAAPLMSRGNGRGRRGGGGRGGSWESGEIGGDWAGIGSRNHRIAHRIALIVMSTGGIVEFSSEDFVLDRMLGTYGYLNVSSYTPPSPGARGDSIVDENAAAGYDLRDMERLGGQVLEEGEVQIRLYVGRIIRGERRNVRVILKAYPGRRAASGARADAMAANELAAHATLQTTADGEDPSANICKLLGGFQTRAGEQWLVFRNDGTITAADYALAAAQASSEGMALGEGEIFDRFDRKRPIRRRWIFVTKLLRGILQGLACMHSRGRLHQEGKMLRPIEYMSKAMPSKKLAKSTYERELYALYKALVHWRRYLLGRFFYLRTDHQALKWIKTEPVLSDALKRWIEVMDQYDFKLDYVKGEYNKVVDALSRREDYLGALITRFGLSDEVTRSMVDA</sequence>
<accession>A0A388KN53</accession>
<keyword evidence="9" id="KW-1185">Reference proteome</keyword>
<keyword evidence="6" id="KW-0695">RNA-directed DNA polymerase</keyword>
<dbReference type="SUPFAM" id="SSF56672">
    <property type="entry name" value="DNA/RNA polymerases"/>
    <property type="match status" value="1"/>
</dbReference>
<dbReference type="EMBL" id="BFEA01000147">
    <property type="protein sequence ID" value="GBG71484.1"/>
    <property type="molecule type" value="Genomic_DNA"/>
</dbReference>
<dbReference type="InterPro" id="IPR043502">
    <property type="entry name" value="DNA/RNA_pol_sf"/>
</dbReference>
<evidence type="ECO:0000256" key="6">
    <source>
        <dbReference type="ARBA" id="ARBA00022918"/>
    </source>
</evidence>
<reference evidence="8 9" key="1">
    <citation type="journal article" date="2018" name="Cell">
        <title>The Chara Genome: Secondary Complexity and Implications for Plant Terrestrialization.</title>
        <authorList>
            <person name="Nishiyama T."/>
            <person name="Sakayama H."/>
            <person name="Vries J.D."/>
            <person name="Buschmann H."/>
            <person name="Saint-Marcoux D."/>
            <person name="Ullrich K.K."/>
            <person name="Haas F.B."/>
            <person name="Vanderstraeten L."/>
            <person name="Becker D."/>
            <person name="Lang D."/>
            <person name="Vosolsobe S."/>
            <person name="Rombauts S."/>
            <person name="Wilhelmsson P.K.I."/>
            <person name="Janitza P."/>
            <person name="Kern R."/>
            <person name="Heyl A."/>
            <person name="Rumpler F."/>
            <person name="Villalobos L.I.A.C."/>
            <person name="Clay J.M."/>
            <person name="Skokan R."/>
            <person name="Toyoda A."/>
            <person name="Suzuki Y."/>
            <person name="Kagoshima H."/>
            <person name="Schijlen E."/>
            <person name="Tajeshwar N."/>
            <person name="Catarino B."/>
            <person name="Hetherington A.J."/>
            <person name="Saltykova A."/>
            <person name="Bonnot C."/>
            <person name="Breuninger H."/>
            <person name="Symeonidi A."/>
            <person name="Radhakrishnan G.V."/>
            <person name="Van Nieuwerburgh F."/>
            <person name="Deforce D."/>
            <person name="Chang C."/>
            <person name="Karol K.G."/>
            <person name="Hedrich R."/>
            <person name="Ulvskov P."/>
            <person name="Glockner G."/>
            <person name="Delwiche C.F."/>
            <person name="Petrasek J."/>
            <person name="Van de Peer Y."/>
            <person name="Friml J."/>
            <person name="Beilby M."/>
            <person name="Dolan L."/>
            <person name="Kohara Y."/>
            <person name="Sugano S."/>
            <person name="Fujiyama A."/>
            <person name="Delaux P.-M."/>
            <person name="Quint M."/>
            <person name="TheiBen G."/>
            <person name="Hagemann M."/>
            <person name="Harholt J."/>
            <person name="Dunand C."/>
            <person name="Zachgo S."/>
            <person name="Langdale J."/>
            <person name="Maumus F."/>
            <person name="Straeten D.V.D."/>
            <person name="Gould S.B."/>
            <person name="Rensing S.A."/>
        </authorList>
    </citation>
    <scope>NUCLEOTIDE SEQUENCE [LARGE SCALE GENOMIC DNA]</scope>
    <source>
        <strain evidence="8 9">S276</strain>
    </source>
</reference>
<dbReference type="OrthoDB" id="1076at2759"/>
<dbReference type="GO" id="GO:0016787">
    <property type="term" value="F:hydrolase activity"/>
    <property type="evidence" value="ECO:0007669"/>
    <property type="project" value="UniProtKB-KW"/>
</dbReference>
<name>A0A388KN53_CHABU</name>
<keyword evidence="3" id="KW-0540">Nuclease</keyword>
<keyword evidence="4" id="KW-0255">Endonuclease</keyword>
<dbReference type="Proteomes" id="UP000265515">
    <property type="component" value="Unassembled WGS sequence"/>
</dbReference>
<feature type="domain" description="Reverse transcriptase RNase H-like" evidence="7">
    <location>
        <begin position="356"/>
        <end position="438"/>
    </location>
</feature>
<keyword evidence="1" id="KW-0808">Transferase</keyword>
<keyword evidence="2" id="KW-0548">Nucleotidyltransferase</keyword>
<evidence type="ECO:0000256" key="3">
    <source>
        <dbReference type="ARBA" id="ARBA00022722"/>
    </source>
</evidence>
<evidence type="ECO:0000313" key="8">
    <source>
        <dbReference type="EMBL" id="GBG71484.1"/>
    </source>
</evidence>
<evidence type="ECO:0000313" key="9">
    <source>
        <dbReference type="Proteomes" id="UP000265515"/>
    </source>
</evidence>
<protein>
    <recommendedName>
        <fullName evidence="7">Reverse transcriptase RNase H-like domain-containing protein</fullName>
    </recommendedName>
</protein>
<dbReference type="AlphaFoldDB" id="A0A388KN53"/>
<organism evidence="8 9">
    <name type="scientific">Chara braunii</name>
    <name type="common">Braun's stonewort</name>
    <dbReference type="NCBI Taxonomy" id="69332"/>
    <lineage>
        <taxon>Eukaryota</taxon>
        <taxon>Viridiplantae</taxon>
        <taxon>Streptophyta</taxon>
        <taxon>Charophyceae</taxon>
        <taxon>Charales</taxon>
        <taxon>Characeae</taxon>
        <taxon>Chara</taxon>
    </lineage>
</organism>
<gene>
    <name evidence="8" type="ORF">CBR_g8900</name>
</gene>
<proteinExistence type="predicted"/>
<evidence type="ECO:0000256" key="2">
    <source>
        <dbReference type="ARBA" id="ARBA00022695"/>
    </source>
</evidence>
<keyword evidence="5" id="KW-0378">Hydrolase</keyword>
<dbReference type="CDD" id="cd09274">
    <property type="entry name" value="RNase_HI_RT_Ty3"/>
    <property type="match status" value="1"/>
</dbReference>
<dbReference type="PANTHER" id="PTHR36796">
    <property type="entry name" value="PROTEIN KINASE SUPERFAMILY PROTEIN"/>
    <property type="match status" value="1"/>
</dbReference>